<keyword evidence="3" id="KW-1003">Cell membrane</keyword>
<comment type="similarity">
    <text evidence="7">Belongs to the binding-protein-dependent transport system permease family.</text>
</comment>
<dbReference type="InterPro" id="IPR035906">
    <property type="entry name" value="MetI-like_sf"/>
</dbReference>
<proteinExistence type="inferred from homology"/>
<comment type="subcellular location">
    <subcellularLocation>
        <location evidence="1 7">Cell membrane</location>
        <topology evidence="1 7">Multi-pass membrane protein</topology>
    </subcellularLocation>
</comment>
<dbReference type="InterPro" id="IPR050901">
    <property type="entry name" value="BP-dep_ABC_trans_perm"/>
</dbReference>
<dbReference type="Pfam" id="PF00528">
    <property type="entry name" value="BPD_transp_1"/>
    <property type="match status" value="1"/>
</dbReference>
<accession>A0A6J4UWZ6</accession>
<evidence type="ECO:0000256" key="2">
    <source>
        <dbReference type="ARBA" id="ARBA00022448"/>
    </source>
</evidence>
<feature type="transmembrane region" description="Helical" evidence="7">
    <location>
        <begin position="208"/>
        <end position="230"/>
    </location>
</feature>
<evidence type="ECO:0000256" key="5">
    <source>
        <dbReference type="ARBA" id="ARBA00022989"/>
    </source>
</evidence>
<dbReference type="GO" id="GO:0055085">
    <property type="term" value="P:transmembrane transport"/>
    <property type="evidence" value="ECO:0007669"/>
    <property type="project" value="InterPro"/>
</dbReference>
<feature type="transmembrane region" description="Helical" evidence="7">
    <location>
        <begin position="166"/>
        <end position="187"/>
    </location>
</feature>
<feature type="transmembrane region" description="Helical" evidence="7">
    <location>
        <begin position="266"/>
        <end position="287"/>
    </location>
</feature>
<dbReference type="PROSITE" id="PS50928">
    <property type="entry name" value="ABC_TM1"/>
    <property type="match status" value="1"/>
</dbReference>
<dbReference type="CDD" id="cd06261">
    <property type="entry name" value="TM_PBP2"/>
    <property type="match status" value="1"/>
</dbReference>
<feature type="transmembrane region" description="Helical" evidence="7">
    <location>
        <begin position="100"/>
        <end position="119"/>
    </location>
</feature>
<keyword evidence="4 7" id="KW-0812">Transmembrane</keyword>
<dbReference type="AlphaFoldDB" id="A0A6J4UWZ6"/>
<name>A0A6J4UWZ6_9BACT</name>
<dbReference type="PANTHER" id="PTHR32243:SF18">
    <property type="entry name" value="INNER MEMBRANE ABC TRANSPORTER PERMEASE PROTEIN YCJP"/>
    <property type="match status" value="1"/>
</dbReference>
<dbReference type="SUPFAM" id="SSF161098">
    <property type="entry name" value="MetI-like"/>
    <property type="match status" value="1"/>
</dbReference>
<feature type="domain" description="ABC transmembrane type-1" evidence="8">
    <location>
        <begin position="96"/>
        <end position="287"/>
    </location>
</feature>
<evidence type="ECO:0000256" key="4">
    <source>
        <dbReference type="ARBA" id="ARBA00022692"/>
    </source>
</evidence>
<keyword evidence="2 7" id="KW-0813">Transport</keyword>
<evidence type="ECO:0000256" key="3">
    <source>
        <dbReference type="ARBA" id="ARBA00022475"/>
    </source>
</evidence>
<sequence>TLAARPRAAAAAGTRSRAARRRKRPSALVVGGWVFLALLLAFTVIPMAWMVSTSLKTEFASIQQPPVWIPAEPTLEQYTRLLSPADETGRTFLGYLRNSVWVSVATTVIGLVVAIPAAYAFSRFSFPGKDALFFSVLIRNMFPVVVFLIPLFILMRTLRLYDTHGALILTYLTFGLPLSIWLLKGFYDNIPPELERAARIDGATRFQAFRLIVMPLSMPGIVATAIYAFIQAWNEYVYARTFVNTEELMTMPVGLEKFFTEYASNWPGLMAASFIMSVPVVVLFLVLQRHFVRALTEGAVKH</sequence>
<gene>
    <name evidence="9" type="ORF">AVDCRST_MAG59-2688</name>
</gene>
<keyword evidence="5 7" id="KW-1133">Transmembrane helix</keyword>
<evidence type="ECO:0000256" key="7">
    <source>
        <dbReference type="RuleBase" id="RU363032"/>
    </source>
</evidence>
<evidence type="ECO:0000256" key="6">
    <source>
        <dbReference type="ARBA" id="ARBA00023136"/>
    </source>
</evidence>
<evidence type="ECO:0000256" key="1">
    <source>
        <dbReference type="ARBA" id="ARBA00004651"/>
    </source>
</evidence>
<evidence type="ECO:0000313" key="9">
    <source>
        <dbReference type="EMBL" id="CAA9562269.1"/>
    </source>
</evidence>
<evidence type="ECO:0000259" key="8">
    <source>
        <dbReference type="PROSITE" id="PS50928"/>
    </source>
</evidence>
<dbReference type="EMBL" id="CADCWF010000171">
    <property type="protein sequence ID" value="CAA9562269.1"/>
    <property type="molecule type" value="Genomic_DNA"/>
</dbReference>
<organism evidence="9">
    <name type="scientific">uncultured Thermomicrobiales bacterium</name>
    <dbReference type="NCBI Taxonomy" id="1645740"/>
    <lineage>
        <taxon>Bacteria</taxon>
        <taxon>Pseudomonadati</taxon>
        <taxon>Thermomicrobiota</taxon>
        <taxon>Thermomicrobia</taxon>
        <taxon>Thermomicrobiales</taxon>
        <taxon>environmental samples</taxon>
    </lineage>
</organism>
<dbReference type="PANTHER" id="PTHR32243">
    <property type="entry name" value="MALTOSE TRANSPORT SYSTEM PERMEASE-RELATED"/>
    <property type="match status" value="1"/>
</dbReference>
<reference evidence="9" key="1">
    <citation type="submission" date="2020-02" db="EMBL/GenBank/DDBJ databases">
        <authorList>
            <person name="Meier V. D."/>
        </authorList>
    </citation>
    <scope>NUCLEOTIDE SEQUENCE</scope>
    <source>
        <strain evidence="9">AVDCRST_MAG59</strain>
    </source>
</reference>
<dbReference type="InterPro" id="IPR000515">
    <property type="entry name" value="MetI-like"/>
</dbReference>
<dbReference type="Gene3D" id="1.10.3720.10">
    <property type="entry name" value="MetI-like"/>
    <property type="match status" value="1"/>
</dbReference>
<protein>
    <submittedName>
        <fullName evidence="9">Maltodextrin ABC transporter, permease protein MdxG</fullName>
    </submittedName>
</protein>
<feature type="non-terminal residue" evidence="9">
    <location>
        <position position="1"/>
    </location>
</feature>
<dbReference type="GO" id="GO:0005886">
    <property type="term" value="C:plasma membrane"/>
    <property type="evidence" value="ECO:0007669"/>
    <property type="project" value="UniProtKB-SubCell"/>
</dbReference>
<keyword evidence="6 7" id="KW-0472">Membrane</keyword>
<feature type="transmembrane region" description="Helical" evidence="7">
    <location>
        <begin position="131"/>
        <end position="154"/>
    </location>
</feature>
<feature type="transmembrane region" description="Helical" evidence="7">
    <location>
        <begin position="27"/>
        <end position="49"/>
    </location>
</feature>